<dbReference type="PROSITE" id="PS50808">
    <property type="entry name" value="ZF_BED"/>
    <property type="match status" value="1"/>
</dbReference>
<keyword evidence="2 4" id="KW-0863">Zinc-finger</keyword>
<keyword evidence="3" id="KW-0862">Zinc</keyword>
<dbReference type="EMBL" id="JBHFQA010000007">
    <property type="protein sequence ID" value="KAL2095617.1"/>
    <property type="molecule type" value="Genomic_DNA"/>
</dbReference>
<evidence type="ECO:0000313" key="10">
    <source>
        <dbReference type="EMBL" id="KAL2095617.1"/>
    </source>
</evidence>
<evidence type="ECO:0000256" key="4">
    <source>
        <dbReference type="PROSITE-ProRule" id="PRU00027"/>
    </source>
</evidence>
<feature type="compositionally biased region" description="Acidic residues" evidence="5">
    <location>
        <begin position="279"/>
        <end position="293"/>
    </location>
</feature>
<dbReference type="PANTHER" id="PTHR47501:SF7">
    <property type="entry name" value="TRANSPOSASE"/>
    <property type="match status" value="1"/>
</dbReference>
<feature type="domain" description="BED-type" evidence="6">
    <location>
        <begin position="16"/>
        <end position="78"/>
    </location>
</feature>
<dbReference type="Proteomes" id="UP001591681">
    <property type="component" value="Unassembled WGS sequence"/>
</dbReference>
<evidence type="ECO:0000313" key="11">
    <source>
        <dbReference type="Proteomes" id="UP001591681"/>
    </source>
</evidence>
<dbReference type="PANTHER" id="PTHR47501">
    <property type="entry name" value="TRANSPOSASE-RELATED"/>
    <property type="match status" value="1"/>
</dbReference>
<accession>A0ABD1K902</accession>
<comment type="caution">
    <text evidence="10">The sequence shown here is derived from an EMBL/GenBank/DDBJ whole genome shotgun (WGS) entry which is preliminary data.</text>
</comment>
<evidence type="ECO:0000256" key="5">
    <source>
        <dbReference type="SAM" id="MobiDB-lite"/>
    </source>
</evidence>
<name>A0ABD1K902_9TELE</name>
<keyword evidence="1" id="KW-0479">Metal-binding</keyword>
<feature type="region of interest" description="Disordered" evidence="5">
    <location>
        <begin position="271"/>
        <end position="293"/>
    </location>
</feature>
<dbReference type="SUPFAM" id="SSF53098">
    <property type="entry name" value="Ribonuclease H-like"/>
    <property type="match status" value="1"/>
</dbReference>
<evidence type="ECO:0000313" key="8">
    <source>
        <dbReference type="EMBL" id="KAL2087195.1"/>
    </source>
</evidence>
<evidence type="ECO:0000256" key="2">
    <source>
        <dbReference type="ARBA" id="ARBA00022771"/>
    </source>
</evidence>
<sequence length="644" mass="72153">MSQPSTSEEAGSQEDQPLVHPWPYLEEFFEIVGSKNNSFRMRCKLCQPKYHELMAFKNSPSNLKKHIQKKHPTHLQRYTELTSAAMKRKSSTEVSPAPLPKQAKLWEARRVSQASVDKAILKFIVEGLHPPHIVKQPRFIELVQHLQPNTNVMTRNTVVNKVMKASTDMKIKLKAALNEVEFIATTTDCWTAHRRGFIGVTAHWFNPQTMDRSCAALACKRLKGSHTFFALASTLNEIHTDFGIREKIVRTTTDNGSNFLKAFRIYGQSDENNNLEPVGEVDDDGQDVDEEDGSEDVEFVDAGALLDEDDYLEYQLPKHHRCACHLLNLVSTVDASKADVNPLYRRVSRSAFAKCSSLWNKSSRSTTAAEVIEDNCKLQLIRPVPTRWNSLFSAVERIVRITREQGEGALAAVCSELDTPKFTPVDLAFLAEYAKTMSPVAKALDVLQGETSVQMGWLVPTITLLTTKLQQLSVTSKYSEPLIAALLSGLEKRFRDMLADPELIAAAILVPKFKTCWTSDEHIIKLGLDYIRSHLDCQAENSISEGSQSSEEEDFFSSLKKTGPPETTQQLDAYLGCPGDTVEVLKPFPAVCKLSLKLNTALPASAACERLFSVAGLIFRPRRACIGSKNFENQMLLRLNKAYW</sequence>
<dbReference type="AlphaFoldDB" id="A0ABD1K902"/>
<evidence type="ECO:0000259" key="6">
    <source>
        <dbReference type="PROSITE" id="PS50808"/>
    </source>
</evidence>
<dbReference type="EMBL" id="JBHFQA010000010">
    <property type="protein sequence ID" value="KAL2092478.1"/>
    <property type="molecule type" value="Genomic_DNA"/>
</dbReference>
<keyword evidence="11" id="KW-1185">Reference proteome</keyword>
<organism evidence="10 11">
    <name type="scientific">Coilia grayii</name>
    <name type="common">Gray's grenadier anchovy</name>
    <dbReference type="NCBI Taxonomy" id="363190"/>
    <lineage>
        <taxon>Eukaryota</taxon>
        <taxon>Metazoa</taxon>
        <taxon>Chordata</taxon>
        <taxon>Craniata</taxon>
        <taxon>Vertebrata</taxon>
        <taxon>Euteleostomi</taxon>
        <taxon>Actinopterygii</taxon>
        <taxon>Neopterygii</taxon>
        <taxon>Teleostei</taxon>
        <taxon>Clupei</taxon>
        <taxon>Clupeiformes</taxon>
        <taxon>Clupeoidei</taxon>
        <taxon>Engraulidae</taxon>
        <taxon>Coilinae</taxon>
        <taxon>Coilia</taxon>
    </lineage>
</organism>
<gene>
    <name evidence="10" type="ORF">ACEWY4_007765</name>
    <name evidence="9" type="ORF">ACEWY4_012276</name>
    <name evidence="8" type="ORF">ACEWY4_018254</name>
    <name evidence="7" type="ORF">ACEWY4_021392</name>
</gene>
<evidence type="ECO:0000313" key="9">
    <source>
        <dbReference type="EMBL" id="KAL2092478.1"/>
    </source>
</evidence>
<dbReference type="InterPro" id="IPR012337">
    <property type="entry name" value="RNaseH-like_sf"/>
</dbReference>
<protein>
    <recommendedName>
        <fullName evidence="6">BED-type domain-containing protein</fullName>
    </recommendedName>
</protein>
<dbReference type="EMBL" id="JBHFQA010000015">
    <property type="protein sequence ID" value="KAL2087195.1"/>
    <property type="molecule type" value="Genomic_DNA"/>
</dbReference>
<evidence type="ECO:0000313" key="7">
    <source>
        <dbReference type="EMBL" id="KAL2083619.1"/>
    </source>
</evidence>
<dbReference type="EMBL" id="JBHFQA010000018">
    <property type="protein sequence ID" value="KAL2083619.1"/>
    <property type="molecule type" value="Genomic_DNA"/>
</dbReference>
<dbReference type="GO" id="GO:0008270">
    <property type="term" value="F:zinc ion binding"/>
    <property type="evidence" value="ECO:0007669"/>
    <property type="project" value="UniProtKB-KW"/>
</dbReference>
<reference evidence="10 11" key="1">
    <citation type="submission" date="2024-09" db="EMBL/GenBank/DDBJ databases">
        <title>A chromosome-level genome assembly of Gray's grenadier anchovy, Coilia grayii.</title>
        <authorList>
            <person name="Fu Z."/>
        </authorList>
    </citation>
    <scope>NUCLEOTIDE SEQUENCE [LARGE SCALE GENOMIC DNA]</scope>
    <source>
        <strain evidence="10">G4</strain>
        <tissue evidence="10">Muscle</tissue>
    </source>
</reference>
<dbReference type="InterPro" id="IPR003656">
    <property type="entry name" value="Znf_BED"/>
</dbReference>
<evidence type="ECO:0000256" key="3">
    <source>
        <dbReference type="ARBA" id="ARBA00022833"/>
    </source>
</evidence>
<evidence type="ECO:0000256" key="1">
    <source>
        <dbReference type="ARBA" id="ARBA00022723"/>
    </source>
</evidence>
<proteinExistence type="predicted"/>